<dbReference type="SUPFAM" id="SSF52540">
    <property type="entry name" value="P-loop containing nucleoside triphosphate hydrolases"/>
    <property type="match status" value="1"/>
</dbReference>
<dbReference type="Gene3D" id="2.130.10.10">
    <property type="entry name" value="YVTN repeat-like/Quinoprotein amine dehydrogenase"/>
    <property type="match status" value="1"/>
</dbReference>
<gene>
    <name evidence="6" type="ORF">BASA50_009385</name>
</gene>
<dbReference type="Pfam" id="PF24883">
    <property type="entry name" value="NPHP3_N"/>
    <property type="match status" value="2"/>
</dbReference>
<accession>A0ABQ8F1I9</accession>
<keyword evidence="1 3" id="KW-0853">WD repeat</keyword>
<feature type="repeat" description="WD" evidence="3">
    <location>
        <begin position="924"/>
        <end position="946"/>
    </location>
</feature>
<protein>
    <recommendedName>
        <fullName evidence="5">Nephrocystin 3-like N-terminal domain-containing protein</fullName>
    </recommendedName>
</protein>
<comment type="caution">
    <text evidence="6">The sequence shown here is derived from an EMBL/GenBank/DDBJ whole genome shotgun (WGS) entry which is preliminary data.</text>
</comment>
<evidence type="ECO:0000313" key="6">
    <source>
        <dbReference type="EMBL" id="KAH6590410.1"/>
    </source>
</evidence>
<feature type="compositionally biased region" description="Basic and acidic residues" evidence="4">
    <location>
        <begin position="1610"/>
        <end position="1625"/>
    </location>
</feature>
<feature type="compositionally biased region" description="Low complexity" evidence="4">
    <location>
        <begin position="1701"/>
        <end position="1715"/>
    </location>
</feature>
<evidence type="ECO:0000256" key="1">
    <source>
        <dbReference type="ARBA" id="ARBA00022574"/>
    </source>
</evidence>
<dbReference type="SMART" id="SM00320">
    <property type="entry name" value="WD40"/>
    <property type="match status" value="2"/>
</dbReference>
<dbReference type="PROSITE" id="PS00678">
    <property type="entry name" value="WD_REPEATS_1"/>
    <property type="match status" value="1"/>
</dbReference>
<keyword evidence="2" id="KW-0677">Repeat</keyword>
<dbReference type="PANTHER" id="PTHR10039">
    <property type="entry name" value="AMELOGENIN"/>
    <property type="match status" value="1"/>
</dbReference>
<dbReference type="PANTHER" id="PTHR10039:SF14">
    <property type="entry name" value="NACHT DOMAIN-CONTAINING PROTEIN"/>
    <property type="match status" value="1"/>
</dbReference>
<evidence type="ECO:0000256" key="4">
    <source>
        <dbReference type="SAM" id="MobiDB-lite"/>
    </source>
</evidence>
<evidence type="ECO:0000256" key="3">
    <source>
        <dbReference type="PROSITE-ProRule" id="PRU00221"/>
    </source>
</evidence>
<dbReference type="InterPro" id="IPR001680">
    <property type="entry name" value="WD40_rpt"/>
</dbReference>
<feature type="domain" description="Nephrocystin 3-like N-terminal" evidence="5">
    <location>
        <begin position="390"/>
        <end position="520"/>
    </location>
</feature>
<proteinExistence type="predicted"/>
<reference evidence="6 7" key="1">
    <citation type="submission" date="2021-02" db="EMBL/GenBank/DDBJ databases">
        <title>Variation within the Batrachochytrium salamandrivorans European outbreak.</title>
        <authorList>
            <person name="Kelly M."/>
            <person name="Pasmans F."/>
            <person name="Shea T.P."/>
            <person name="Munoz J.F."/>
            <person name="Carranza S."/>
            <person name="Cuomo C.A."/>
            <person name="Martel A."/>
        </authorList>
    </citation>
    <scope>NUCLEOTIDE SEQUENCE [LARGE SCALE GENOMIC DNA]</scope>
    <source>
        <strain evidence="6 7">AMFP18/2</strain>
    </source>
</reference>
<dbReference type="PROSITE" id="PS50082">
    <property type="entry name" value="WD_REPEATS_2"/>
    <property type="match status" value="2"/>
</dbReference>
<feature type="domain" description="Nephrocystin 3-like N-terminal" evidence="5">
    <location>
        <begin position="312"/>
        <end position="353"/>
    </location>
</feature>
<evidence type="ECO:0000313" key="7">
    <source>
        <dbReference type="Proteomes" id="UP001648503"/>
    </source>
</evidence>
<dbReference type="Pfam" id="PF00400">
    <property type="entry name" value="WD40"/>
    <property type="match status" value="1"/>
</dbReference>
<dbReference type="InterPro" id="IPR056884">
    <property type="entry name" value="NPHP3-like_N"/>
</dbReference>
<dbReference type="EMBL" id="JAFCIX010000433">
    <property type="protein sequence ID" value="KAH6590410.1"/>
    <property type="molecule type" value="Genomic_DNA"/>
</dbReference>
<dbReference type="SUPFAM" id="SSF50978">
    <property type="entry name" value="WD40 repeat-like"/>
    <property type="match status" value="1"/>
</dbReference>
<dbReference type="InterPro" id="IPR036322">
    <property type="entry name" value="WD40_repeat_dom_sf"/>
</dbReference>
<sequence length="1751" mass="192695">MSSHPTAAMKHASKRLRALNKERMQLLIGQLLDVDERLQTIQLQSSGQMHIPQSIPRQRSKQTVIGTDHGILVPGPTQDNDVAGCGSSINLPPLEHTFDSELPIPAMTTIKPPASVFKAAAQIVPSIEGNDALVQLMRLVAAIGQSLVIYKCAPSPTLSHLIVHLNTVVATGDTDMIDGLISHLTSFQRKLTDEADTLIRATVYAAHTTRISSHIPNTESQDTVPLTHVPALLDSVSNPRVSNATLCRNTEGKSSYEFDYSNDSDYDIALSAALNTEAIMTLSDTLNPVHFGVHLESIASQHTRHTLVHVCDRFNDWCLSTPLFPLLWLRGNVGCGKSVALAHLAEHLTNTQNPPVKIDLFSQRSLVVSKELSTTDTLSANLTTTQPLPILSNTLVDSVSDAPHTLRHILISYVCCGMDDSRTRSALALLKTISFQLAFQNSEFLHCIASSSVGNEDDDNLPKQFERLLLEPMRKLYTQNFQIFVFIDDIDLLDDSDEFILCILASSINPARSHICFVVSTQLSRHPGLYSVPDSNVIDLSSKPNISQHQQDILAYVSKELMSINVINSLPSKETKGIIEMVCQKAGSSFAQAVNTVFSLRLATKSFRVNLSSSYMNILKQAIIEDTDTIVKGYFDDMEENLTLPALSLLMHTLVYIFSPVDKAFIANLMAYYGFSEFNENVINECLGELIFMSDNGQIDPYSSSLRNYLERPISKFRITPEKAHHAISVACLQCLSTSYSNDGMEARESTITYATLHWHDHILMCSPSSDISLLIEGFLSNRGILFYLEELARMDMLLVAKSAIRALSTYTTKLSDMRLSERITTYANDIDFVLSNFADILVESPKEMLRSVLLFTPPSNYIRDSFSSEYLTAQHGVIADGLHSHIGNANAMTLMIPPKDYLLGSHKITALNPSYVLDKMGILFTGGQDGRIMSWDVKSKSHLHTFVDLTEKANSTDLDPGSDVIALASSCRKMMLLSGRTDGLTILWDISTGLFARKFIGHTGAVVNVAFCATSDVIVTSSQDNSARIWDITTGNVLQIIDRKIPSMADFPTKSLWSDLTMHRTITRSTYTATSVTVQHTMSISVNRTTGAVYISQIADDADSLDSLQRTCIPIVNLPLSLRDLTLIVALPSDDPNQICLWLFTRLGFLTIIGLPGTSIDMEHMYRTIQDAEQDEFGASFGHGNEALFSESAYSITQELLLTNSESTLQGVDAKQDIYTVEDPIPLDSVCGSKSEKDDVVKTSRGLKRNRHILLRRSAQSFETLAPHSATIPAKKVSYFKEDAEENQHVSNSNNSHMSPAITSVDNYISSMPYGISSENGNGCEDGLDTTLDLGISGDSTLFQTQSNEPLLLFSPITSINYPLQRTESAVSSVGTFNSAPDIQTLADLHQNFLCPRPEKPTAGTTSFTDPAFLINATSHKADLPPRVYFNPTDTLINFDAGPPIQDYQPTHLPMGQPSLPSQSMPLPIPQLRPHAYMVYQPVQKNHPVNGAKTHDLALHGLYLAPLTVQQSYMYAQSKLSRYAQAFPEHPMYSNSKLVSVRKVQQQEIRQARLEISEVSEDAIHDTHVKYVVDSSTSSVALTRDKKPLSRILKRSMLARLQRLQIDNKAKKTVSETDPNEKDQSGMIYSSRPLPIRQVGMSISPDSPLASVVLKPMYAPLDEVFGTLDRDALATPQSDSLTSDIATIETDAVGDGDGNASTNTTESSATSRASPLATPSTPPVSRPGRISSILSAFSDHLPWKARRVHV</sequence>
<organism evidence="6 7">
    <name type="scientific">Batrachochytrium salamandrivorans</name>
    <dbReference type="NCBI Taxonomy" id="1357716"/>
    <lineage>
        <taxon>Eukaryota</taxon>
        <taxon>Fungi</taxon>
        <taxon>Fungi incertae sedis</taxon>
        <taxon>Chytridiomycota</taxon>
        <taxon>Chytridiomycota incertae sedis</taxon>
        <taxon>Chytridiomycetes</taxon>
        <taxon>Rhizophydiales</taxon>
        <taxon>Rhizophydiales incertae sedis</taxon>
        <taxon>Batrachochytrium</taxon>
    </lineage>
</organism>
<dbReference type="InterPro" id="IPR015943">
    <property type="entry name" value="WD40/YVTN_repeat-like_dom_sf"/>
</dbReference>
<name>A0ABQ8F1I9_9FUNG</name>
<dbReference type="InterPro" id="IPR027417">
    <property type="entry name" value="P-loop_NTPase"/>
</dbReference>
<dbReference type="Proteomes" id="UP001648503">
    <property type="component" value="Unassembled WGS sequence"/>
</dbReference>
<evidence type="ECO:0000259" key="5">
    <source>
        <dbReference type="Pfam" id="PF24883"/>
    </source>
</evidence>
<feature type="repeat" description="WD" evidence="3">
    <location>
        <begin position="1000"/>
        <end position="1041"/>
    </location>
</feature>
<dbReference type="PROSITE" id="PS50294">
    <property type="entry name" value="WD_REPEATS_REGION"/>
    <property type="match status" value="1"/>
</dbReference>
<evidence type="ECO:0000256" key="2">
    <source>
        <dbReference type="ARBA" id="ARBA00022737"/>
    </source>
</evidence>
<feature type="region of interest" description="Disordered" evidence="4">
    <location>
        <begin position="1691"/>
        <end position="1729"/>
    </location>
</feature>
<dbReference type="InterPro" id="IPR019775">
    <property type="entry name" value="WD40_repeat_CS"/>
</dbReference>
<keyword evidence="7" id="KW-1185">Reference proteome</keyword>
<feature type="region of interest" description="Disordered" evidence="4">
    <location>
        <begin position="1610"/>
        <end position="1631"/>
    </location>
</feature>